<feature type="compositionally biased region" description="Basic and acidic residues" evidence="1">
    <location>
        <begin position="574"/>
        <end position="591"/>
    </location>
</feature>
<evidence type="ECO:0000313" key="2">
    <source>
        <dbReference type="EMBL" id="CAB4128445.1"/>
    </source>
</evidence>
<feature type="compositionally biased region" description="Polar residues" evidence="1">
    <location>
        <begin position="43"/>
        <end position="60"/>
    </location>
</feature>
<dbReference type="EMBL" id="LR796226">
    <property type="protein sequence ID" value="CAB4128445.1"/>
    <property type="molecule type" value="Genomic_DNA"/>
</dbReference>
<feature type="compositionally biased region" description="Basic and acidic residues" evidence="1">
    <location>
        <begin position="424"/>
        <end position="437"/>
    </location>
</feature>
<feature type="compositionally biased region" description="Basic and acidic residues" evidence="1">
    <location>
        <begin position="22"/>
        <end position="36"/>
    </location>
</feature>
<accession>A0A6J5L3U4</accession>
<protein>
    <submittedName>
        <fullName evidence="2">Uncharacterized protein</fullName>
    </submittedName>
</protein>
<feature type="compositionally biased region" description="Low complexity" evidence="1">
    <location>
        <begin position="479"/>
        <end position="494"/>
    </location>
</feature>
<proteinExistence type="predicted"/>
<gene>
    <name evidence="2" type="ORF">UFOVP111_33</name>
</gene>
<organism evidence="2">
    <name type="scientific">uncultured Caudovirales phage</name>
    <dbReference type="NCBI Taxonomy" id="2100421"/>
    <lineage>
        <taxon>Viruses</taxon>
        <taxon>Duplodnaviria</taxon>
        <taxon>Heunggongvirae</taxon>
        <taxon>Uroviricota</taxon>
        <taxon>Caudoviricetes</taxon>
        <taxon>Peduoviridae</taxon>
        <taxon>Maltschvirus</taxon>
        <taxon>Maltschvirus maltsch</taxon>
    </lineage>
</organism>
<feature type="region of interest" description="Disordered" evidence="1">
    <location>
        <begin position="221"/>
        <end position="269"/>
    </location>
</feature>
<feature type="region of interest" description="Disordered" evidence="1">
    <location>
        <begin position="1"/>
        <end position="117"/>
    </location>
</feature>
<feature type="region of interest" description="Disordered" evidence="1">
    <location>
        <begin position="410"/>
        <end position="599"/>
    </location>
</feature>
<evidence type="ECO:0000256" key="1">
    <source>
        <dbReference type="SAM" id="MobiDB-lite"/>
    </source>
</evidence>
<feature type="compositionally biased region" description="Low complexity" evidence="1">
    <location>
        <begin position="531"/>
        <end position="570"/>
    </location>
</feature>
<feature type="compositionally biased region" description="Basic and acidic residues" evidence="1">
    <location>
        <begin position="445"/>
        <end position="457"/>
    </location>
</feature>
<feature type="compositionally biased region" description="Polar residues" evidence="1">
    <location>
        <begin position="259"/>
        <end position="269"/>
    </location>
</feature>
<name>A0A6J5L3U4_9CAUD</name>
<reference evidence="2" key="1">
    <citation type="submission" date="2020-04" db="EMBL/GenBank/DDBJ databases">
        <authorList>
            <person name="Chiriac C."/>
            <person name="Salcher M."/>
            <person name="Ghai R."/>
            <person name="Kavagutti S V."/>
        </authorList>
    </citation>
    <scope>NUCLEOTIDE SEQUENCE</scope>
</reference>
<feature type="compositionally biased region" description="Polar residues" evidence="1">
    <location>
        <begin position="107"/>
        <end position="117"/>
    </location>
</feature>
<sequence length="599" mass="63488">MAGRNDAFSEGHGGAGGAPLKEPIRNESGDYVHPDTNEILPKATTSTRVDATGKTITTPVSEWEGLAIPERAAQEDNESTNAPSDSAKALFLARHGSDESGRPWQSVHASSDSEGSAINLTPQQHQENAWAREAANNWDAAKARREGRGRPPVSAATVTITHSTGNDVVQSNRGLVTEGRHFHSILNKFLNDKMAAGFGAHPLSGPILSHVDNLLNGSSARPIPKSRETGREIAVGNPAVSTARRPSSTAPGEVGPSILSISPKQQLGKDTQDYLDKAAPKAKNEMGALELFDHSENTHVESDAKAVRQARAATLKGYGKLLAAYNMLTHPALIDAGVTDAPELDPKHLSQFAGMAKAVHKTQSFKPAGEPTTKIRVGKEVVDVASPDFKYEGEPVVPKVKAALAKGEVTVSKGDETTTQALSEEDRRAANRLIRGEKGRKRQTKKELAEQEARGETRGAPYAPGEGPLGSRDEREEATVLSGGSGTATSLSATRPPTDVAAMQNIENPSASTEGAPLHPIAVAQREARRAALAAAQERASQAAGEAADAAAQTESTRQSQRQARADAAAKLPDVPKKKTAMDRILADAEKKSRRGRRR</sequence>